<gene>
    <name evidence="2" type="ORF">CCAL12919_09195</name>
    <name evidence="3" type="ORF">CCAL9337_09135</name>
</gene>
<dbReference type="Gene3D" id="3.60.21.10">
    <property type="match status" value="1"/>
</dbReference>
<dbReference type="Proteomes" id="UP000650616">
    <property type="component" value="Unassembled WGS sequence"/>
</dbReference>
<evidence type="ECO:0000313" key="3">
    <source>
        <dbReference type="EMBL" id="MBE3608873.1"/>
    </source>
</evidence>
<dbReference type="GO" id="GO:0005737">
    <property type="term" value="C:cytoplasm"/>
    <property type="evidence" value="ECO:0007669"/>
    <property type="project" value="TreeGrafter"/>
</dbReference>
<reference evidence="3 4" key="1">
    <citation type="submission" date="2015-08" db="EMBL/GenBank/DDBJ databases">
        <title>Comparative genomics of the Campylobacter concisus group.</title>
        <authorList>
            <person name="Yee E."/>
            <person name="Chapman M.H."/>
            <person name="Huynh S."/>
            <person name="Bono J.L."/>
            <person name="On S.L."/>
            <person name="St Leger J."/>
            <person name="Foster G."/>
            <person name="Parker C.T."/>
            <person name="Miller W.G."/>
        </authorList>
    </citation>
    <scope>NUCLEOTIDE SEQUENCE [LARGE SCALE GENOMIC DNA]</scope>
    <source>
        <strain evidence="3 4">RM9337</strain>
    </source>
</reference>
<dbReference type="SUPFAM" id="SSF56300">
    <property type="entry name" value="Metallo-dependent phosphatases"/>
    <property type="match status" value="1"/>
</dbReference>
<reference evidence="2 5" key="2">
    <citation type="submission" date="2020-10" db="EMBL/GenBank/DDBJ databases">
        <title>Campylobacter californiensis sp. nov. isolated from cattle and feral swine in California.</title>
        <authorList>
            <person name="Miller W.G."/>
        </authorList>
    </citation>
    <scope>NUCLEOTIDE SEQUENCE [LARGE SCALE GENOMIC DNA]</scope>
    <source>
        <strain evidence="2 5">RM12919</strain>
    </source>
</reference>
<comment type="caution">
    <text evidence="3">The sequence shown here is derived from an EMBL/GenBank/DDBJ whole genome shotgun (WGS) entry which is preliminary data.</text>
</comment>
<accession>A0AAW3ZWJ3</accession>
<dbReference type="EMBL" id="LIWG01000020">
    <property type="protein sequence ID" value="MBE3608873.1"/>
    <property type="molecule type" value="Genomic_DNA"/>
</dbReference>
<evidence type="ECO:0000313" key="5">
    <source>
        <dbReference type="Proteomes" id="UP001318760"/>
    </source>
</evidence>
<evidence type="ECO:0000313" key="4">
    <source>
        <dbReference type="Proteomes" id="UP000650616"/>
    </source>
</evidence>
<organism evidence="3 4">
    <name type="scientific">Campylobacter californiensis</name>
    <dbReference type="NCBI Taxonomy" id="1032243"/>
    <lineage>
        <taxon>Bacteria</taxon>
        <taxon>Pseudomonadati</taxon>
        <taxon>Campylobacterota</taxon>
        <taxon>Epsilonproteobacteria</taxon>
        <taxon>Campylobacterales</taxon>
        <taxon>Campylobacteraceae</taxon>
        <taxon>Campylobacter</taxon>
    </lineage>
</organism>
<dbReference type="PANTHER" id="PTHR42850">
    <property type="entry name" value="METALLOPHOSPHOESTERASE"/>
    <property type="match status" value="1"/>
</dbReference>
<dbReference type="InterPro" id="IPR029052">
    <property type="entry name" value="Metallo-depent_PP-like"/>
</dbReference>
<feature type="domain" description="Calcineurin-like phosphoesterase" evidence="1">
    <location>
        <begin position="5"/>
        <end position="181"/>
    </location>
</feature>
<proteinExistence type="predicted"/>
<dbReference type="RefSeq" id="WP_170017262.1">
    <property type="nucleotide sequence ID" value="NZ_CP012545.1"/>
</dbReference>
<dbReference type="Pfam" id="PF00149">
    <property type="entry name" value="Metallophos"/>
    <property type="match status" value="1"/>
</dbReference>
<dbReference type="InterPro" id="IPR004843">
    <property type="entry name" value="Calcineurin-like_PHP"/>
</dbReference>
<dbReference type="AlphaFoldDB" id="A0AAW3ZWJ3"/>
<sequence length="227" mass="26100">MQENIYVIGDVHGCYKTLLALIDKFPNGLNSRICFVGDVIDRGENSAEVIELILQNGYDCVLGNHEFRLLKFSDEFLKGKELLNEPWFYKNGGAQTFASYQNKQKLKEKHLKFMRSLPVYIEYKNLKTSDQRKLVVSHSAVGKMWNSRKDKSLKDDFRKHVISGRDDTFENAKIFNVYGHTPLKDPDITNFSANIDLGCVYKQGANPRLCAIEFPSMKIFTQENIES</sequence>
<evidence type="ECO:0000259" key="1">
    <source>
        <dbReference type="Pfam" id="PF00149"/>
    </source>
</evidence>
<keyword evidence="4" id="KW-1185">Reference proteome</keyword>
<dbReference type="EMBL" id="JADBHS010000040">
    <property type="protein sequence ID" value="MBE2987279.1"/>
    <property type="molecule type" value="Genomic_DNA"/>
</dbReference>
<dbReference type="Proteomes" id="UP001318760">
    <property type="component" value="Unassembled WGS sequence"/>
</dbReference>
<dbReference type="GO" id="GO:0016791">
    <property type="term" value="F:phosphatase activity"/>
    <property type="evidence" value="ECO:0007669"/>
    <property type="project" value="TreeGrafter"/>
</dbReference>
<dbReference type="PANTHER" id="PTHR42850:SF4">
    <property type="entry name" value="ZINC-DEPENDENT ENDOPOLYPHOSPHATASE"/>
    <property type="match status" value="1"/>
</dbReference>
<evidence type="ECO:0000313" key="2">
    <source>
        <dbReference type="EMBL" id="MBE2987279.1"/>
    </source>
</evidence>
<protein>
    <submittedName>
        <fullName evidence="3">Metallophosphoesterase</fullName>
    </submittedName>
</protein>
<dbReference type="InterPro" id="IPR050126">
    <property type="entry name" value="Ap4A_hydrolase"/>
</dbReference>
<name>A0AAW3ZWJ3_9BACT</name>